<dbReference type="SUPFAM" id="SSF50630">
    <property type="entry name" value="Acid proteases"/>
    <property type="match status" value="1"/>
</dbReference>
<feature type="transmembrane region" description="Helical" evidence="3">
    <location>
        <begin position="417"/>
        <end position="440"/>
    </location>
</feature>
<comment type="similarity">
    <text evidence="1">Belongs to the peptidase A1 family.</text>
</comment>
<dbReference type="Gene3D" id="2.40.70.10">
    <property type="entry name" value="Acid Proteases"/>
    <property type="match status" value="2"/>
</dbReference>
<name>A0A9P3FI55_9PEZI</name>
<evidence type="ECO:0000256" key="1">
    <source>
        <dbReference type="ARBA" id="ARBA00007447"/>
    </source>
</evidence>
<reference evidence="5 6" key="1">
    <citation type="submission" date="2021-01" db="EMBL/GenBank/DDBJ databases">
        <title>Cercospora kikuchii MAFF 305040 whole genome shotgun sequence.</title>
        <authorList>
            <person name="Kashiwa T."/>
            <person name="Suzuki T."/>
        </authorList>
    </citation>
    <scope>NUCLEOTIDE SEQUENCE [LARGE SCALE GENOMIC DNA]</scope>
    <source>
        <strain evidence="5 6">MAFF 305040</strain>
    </source>
</reference>
<protein>
    <recommendedName>
        <fullName evidence="4">Peptidase A1 domain-containing protein</fullName>
    </recommendedName>
</protein>
<dbReference type="GO" id="GO:0031505">
    <property type="term" value="P:fungal-type cell wall organization"/>
    <property type="evidence" value="ECO:0007669"/>
    <property type="project" value="TreeGrafter"/>
</dbReference>
<keyword evidence="3" id="KW-0812">Transmembrane</keyword>
<comment type="caution">
    <text evidence="5">The sequence shown here is derived from an EMBL/GenBank/DDBJ whole genome shotgun (WGS) entry which is preliminary data.</text>
</comment>
<dbReference type="GO" id="GO:0005576">
    <property type="term" value="C:extracellular region"/>
    <property type="evidence" value="ECO:0007669"/>
    <property type="project" value="TreeGrafter"/>
</dbReference>
<accession>A0A9P3FI55</accession>
<dbReference type="PROSITE" id="PS51767">
    <property type="entry name" value="PEPTIDASE_A1"/>
    <property type="match status" value="1"/>
</dbReference>
<dbReference type="InterPro" id="IPR021109">
    <property type="entry name" value="Peptidase_aspartic_dom_sf"/>
</dbReference>
<organism evidence="5 6">
    <name type="scientific">Cercospora kikuchii</name>
    <dbReference type="NCBI Taxonomy" id="84275"/>
    <lineage>
        <taxon>Eukaryota</taxon>
        <taxon>Fungi</taxon>
        <taxon>Dikarya</taxon>
        <taxon>Ascomycota</taxon>
        <taxon>Pezizomycotina</taxon>
        <taxon>Dothideomycetes</taxon>
        <taxon>Dothideomycetidae</taxon>
        <taxon>Mycosphaerellales</taxon>
        <taxon>Mycosphaerellaceae</taxon>
        <taxon>Cercospora</taxon>
    </lineage>
</organism>
<dbReference type="GO" id="GO:0009277">
    <property type="term" value="C:fungal-type cell wall"/>
    <property type="evidence" value="ECO:0007669"/>
    <property type="project" value="TreeGrafter"/>
</dbReference>
<evidence type="ECO:0000313" key="5">
    <source>
        <dbReference type="EMBL" id="GIZ43125.1"/>
    </source>
</evidence>
<dbReference type="OrthoDB" id="4074350at2759"/>
<feature type="compositionally biased region" description="Basic and acidic residues" evidence="2">
    <location>
        <begin position="554"/>
        <end position="566"/>
    </location>
</feature>
<evidence type="ECO:0000259" key="4">
    <source>
        <dbReference type="PROSITE" id="PS51767"/>
    </source>
</evidence>
<keyword evidence="6" id="KW-1185">Reference proteome</keyword>
<dbReference type="GO" id="GO:0006508">
    <property type="term" value="P:proteolysis"/>
    <property type="evidence" value="ECO:0007669"/>
    <property type="project" value="InterPro"/>
</dbReference>
<evidence type="ECO:0000256" key="3">
    <source>
        <dbReference type="SAM" id="Phobius"/>
    </source>
</evidence>
<dbReference type="AlphaFoldDB" id="A0A9P3FI55"/>
<dbReference type="PANTHER" id="PTHR47965:SF101">
    <property type="entry name" value="HYPOTHETICAL ASPARTYL PROTEASE (EUROFUNG)-RELATED"/>
    <property type="match status" value="1"/>
</dbReference>
<gene>
    <name evidence="5" type="ORF">CKM354_000636500</name>
</gene>
<evidence type="ECO:0000256" key="2">
    <source>
        <dbReference type="SAM" id="MobiDB-lite"/>
    </source>
</evidence>
<dbReference type="EMBL" id="BOLY01000004">
    <property type="protein sequence ID" value="GIZ43125.1"/>
    <property type="molecule type" value="Genomic_DNA"/>
</dbReference>
<dbReference type="Pfam" id="PF00026">
    <property type="entry name" value="Asp"/>
    <property type="match status" value="1"/>
</dbReference>
<proteinExistence type="inferred from homology"/>
<dbReference type="PANTHER" id="PTHR47965">
    <property type="entry name" value="ASPARTYL PROTEASE-RELATED"/>
    <property type="match status" value="1"/>
</dbReference>
<feature type="region of interest" description="Disordered" evidence="2">
    <location>
        <begin position="543"/>
        <end position="566"/>
    </location>
</feature>
<evidence type="ECO:0000313" key="6">
    <source>
        <dbReference type="Proteomes" id="UP000825890"/>
    </source>
</evidence>
<keyword evidence="3" id="KW-0472">Membrane</keyword>
<sequence length="566" mass="61887">MALSIPADAAFRGNDGSWSTFSVGVGTPPQTVQLLPSTSGTAIWVVHEQGCYLTGAGNGDDPATCPFLRGNLFDPASSTSIQYIPCEGGPFCQLPTTQSLKSTAAHVGLDNITMTSLVDQAVVIRKQVVAAYAEYSMFLGLLGLSEYSNFVNSTILPTPSPLGALRGQNVIQSTFYAYQAGAYYRSRPGSLTFGGYDAIRGNEGSTLVVNLGSDSTSDLLVHARSINLDGDGFADNMNITMKIDSLVPEIWLPEAACLSFESVFGLVWNSTSEYYLINDTQRASLLARNAIVTFKLASNASSQDTIDISLPYAAFDLELSYPLANITDSSTTLRYFPLKRAADPESYRLGRTFLQEAYLVTDYDRRNFRLSAAIWNATGGPQLKTVSAEGEYAPIAEAGSTSPLPSSTAARGTSRGLIAGAVAGTIAALLILGTLAWLCWRKKRRVRKQARLRKQLDEEIEKSHTQLKGELDATETEQKRAELFDHARLELDGIGRGQAFAAAVELDDQQRINQMSELRSPREMEAPVKPIEMPTYQEETYFERSRKTYTRVSTENRDHHHRNDGE</sequence>
<keyword evidence="3" id="KW-1133">Transmembrane helix</keyword>
<dbReference type="GO" id="GO:0004190">
    <property type="term" value="F:aspartic-type endopeptidase activity"/>
    <property type="evidence" value="ECO:0007669"/>
    <property type="project" value="InterPro"/>
</dbReference>
<dbReference type="RefSeq" id="XP_044657612.1">
    <property type="nucleotide sequence ID" value="XM_044801677.1"/>
</dbReference>
<dbReference type="GeneID" id="68291940"/>
<dbReference type="InterPro" id="IPR001461">
    <property type="entry name" value="Aspartic_peptidase_A1"/>
</dbReference>
<dbReference type="Proteomes" id="UP000825890">
    <property type="component" value="Unassembled WGS sequence"/>
</dbReference>
<feature type="region of interest" description="Disordered" evidence="2">
    <location>
        <begin position="519"/>
        <end position="538"/>
    </location>
</feature>
<dbReference type="InterPro" id="IPR033121">
    <property type="entry name" value="PEPTIDASE_A1"/>
</dbReference>
<feature type="domain" description="Peptidase A1" evidence="4">
    <location>
        <begin position="19"/>
        <end position="371"/>
    </location>
</feature>
<dbReference type="PRINTS" id="PR00792">
    <property type="entry name" value="PEPSIN"/>
</dbReference>